<dbReference type="RefSeq" id="WP_227895864.1">
    <property type="nucleotide sequence ID" value="NZ_CP099466.1"/>
</dbReference>
<comment type="caution">
    <text evidence="1">The sequence shown here is derived from an EMBL/GenBank/DDBJ whole genome shotgun (WGS) entry which is preliminary data.</text>
</comment>
<protein>
    <submittedName>
        <fullName evidence="1">Uncharacterized protein</fullName>
    </submittedName>
</protein>
<dbReference type="AlphaFoldDB" id="A0A9X1SCB6"/>
<name>A0A9X1SCB6_9MICC</name>
<proteinExistence type="predicted"/>
<organism evidence="1 2">
    <name type="scientific">Arthrobacter caoxuetaonis</name>
    <dbReference type="NCBI Taxonomy" id="2886935"/>
    <lineage>
        <taxon>Bacteria</taxon>
        <taxon>Bacillati</taxon>
        <taxon>Actinomycetota</taxon>
        <taxon>Actinomycetes</taxon>
        <taxon>Micrococcales</taxon>
        <taxon>Micrococcaceae</taxon>
        <taxon>Arthrobacter</taxon>
    </lineage>
</organism>
<dbReference type="EMBL" id="JAJFZV010000009">
    <property type="protein sequence ID" value="MCC3297988.1"/>
    <property type="molecule type" value="Genomic_DNA"/>
</dbReference>
<accession>A0A9X1SCB6</accession>
<dbReference type="Proteomes" id="UP001139158">
    <property type="component" value="Unassembled WGS sequence"/>
</dbReference>
<reference evidence="1" key="1">
    <citation type="submission" date="2021-10" db="EMBL/GenBank/DDBJ databases">
        <title>Novel species in genus Arthrobacter.</title>
        <authorList>
            <person name="Liu Y."/>
        </authorList>
    </citation>
    <scope>NUCLEOTIDE SEQUENCE</scope>
    <source>
        <strain evidence="1">Zg-Y453</strain>
    </source>
</reference>
<evidence type="ECO:0000313" key="1">
    <source>
        <dbReference type="EMBL" id="MCC3297988.1"/>
    </source>
</evidence>
<sequence length="56" mass="5497">MFQTRSTRGTTKRTTALLTGIAIASALVAGGVSAVEMSFETAPSLGAAVEAAPASA</sequence>
<evidence type="ECO:0000313" key="2">
    <source>
        <dbReference type="Proteomes" id="UP001139158"/>
    </source>
</evidence>
<keyword evidence="2" id="KW-1185">Reference proteome</keyword>
<gene>
    <name evidence="1" type="ORF">LJ757_09250</name>
</gene>